<evidence type="ECO:0000256" key="8">
    <source>
        <dbReference type="ARBA" id="ARBA00049551"/>
    </source>
</evidence>
<evidence type="ECO:0000256" key="1">
    <source>
        <dbReference type="ARBA" id="ARBA00004370"/>
    </source>
</evidence>
<gene>
    <name evidence="10" type="primary">nad3</name>
</gene>
<reference evidence="10" key="1">
    <citation type="journal article" date="2012" name="Mol. Phylogenet. Evol.">
        <title>Adding resolution to ordinal level relationships of tapeworms (Platyhelminthes: Cestoda) with large fragments of mtDNA.</title>
        <authorList>
            <person name="Waeschenbach A."/>
            <person name="Webster B.L."/>
            <person name="Littlewood D.T."/>
        </authorList>
    </citation>
    <scope>NUCLEOTIDE SEQUENCE</scope>
</reference>
<keyword evidence="9" id="KW-0679">Respiratory chain</keyword>
<evidence type="ECO:0000313" key="11">
    <source>
        <dbReference type="EMBL" id="QXU59568.1"/>
    </source>
</evidence>
<keyword evidence="9" id="KW-0520">NAD</keyword>
<dbReference type="GO" id="GO:0008137">
    <property type="term" value="F:NADH dehydrogenase (ubiquinone) activity"/>
    <property type="evidence" value="ECO:0007669"/>
    <property type="project" value="UniProtKB-UniRule"/>
</dbReference>
<feature type="transmembrane region" description="Helical" evidence="9">
    <location>
        <begin position="54"/>
        <end position="76"/>
    </location>
</feature>
<evidence type="ECO:0000313" key="10">
    <source>
        <dbReference type="EMBL" id="AEY84584.1"/>
    </source>
</evidence>
<dbReference type="InterPro" id="IPR038430">
    <property type="entry name" value="NDAH_ubi_oxred_su3_sf"/>
</dbReference>
<sequence length="115" mass="13344">MFLLYILIVFGALLSIILFFTLGFFNKSLSGCVLSWASPYECGFNAGYLNFNNFSFTYFSLLVFFVVFDLEISLLLNMPLQGGLYNNFFYYYVFLVILSSGFLIELYSGYVRWGY</sequence>
<dbReference type="EMBL" id="JQ268542">
    <property type="protein sequence ID" value="AEY84584.1"/>
    <property type="molecule type" value="Genomic_DNA"/>
</dbReference>
<keyword evidence="9" id="KW-1278">Translocase</keyword>
<evidence type="ECO:0000256" key="6">
    <source>
        <dbReference type="ARBA" id="ARBA00022989"/>
    </source>
</evidence>
<evidence type="ECO:0000256" key="7">
    <source>
        <dbReference type="ARBA" id="ARBA00023136"/>
    </source>
</evidence>
<dbReference type="InterPro" id="IPR000440">
    <property type="entry name" value="NADH_UbQ/plastoQ_OxRdtase_su3"/>
</dbReference>
<comment type="function">
    <text evidence="9">Core subunit of the mitochondrial membrane respiratory chain NADH dehydrogenase (Complex I) which catalyzes electron transfer from NADH through the respiratory chain, using ubiquinone as an electron acceptor. Essential for the catalytic activity of complex I.</text>
</comment>
<keyword evidence="6 9" id="KW-1133">Transmembrane helix</keyword>
<name>R4I1X2_9CEST</name>
<reference evidence="11" key="2">
    <citation type="journal article" date="2021" name="Mol. Phylogenet. Evol.">
        <title>Evolutionary transitions in broad tapeworms (Cestoda: Diphyllobothriidea) revealed by mitogenome and nuclear ribosomal operon phylogenetics.</title>
        <authorList>
            <person name="Fraija-Fernandez N."/>
            <person name="Waeschenbach A."/>
            <person name="Briscoe A.G."/>
            <person name="Hocking S."/>
            <person name="Kuchta Resource R."/>
            <person name="Nyman Resource T."/>
            <person name="Timothy J Littlewood D."/>
        </authorList>
    </citation>
    <scope>NUCLEOTIDE SEQUENCE</scope>
</reference>
<keyword evidence="9 10" id="KW-0496">Mitochondrion</keyword>
<feature type="transmembrane region" description="Helical" evidence="9">
    <location>
        <begin position="88"/>
        <end position="110"/>
    </location>
</feature>
<evidence type="ECO:0000256" key="9">
    <source>
        <dbReference type="RuleBase" id="RU003640"/>
    </source>
</evidence>
<accession>R4I1X2</accession>
<evidence type="ECO:0000256" key="5">
    <source>
        <dbReference type="ARBA" id="ARBA00022692"/>
    </source>
</evidence>
<comment type="subcellular location">
    <subcellularLocation>
        <location evidence="1">Membrane</location>
    </subcellularLocation>
    <subcellularLocation>
        <location evidence="9">Mitochondrion membrane</location>
        <topology evidence="9">Multi-pass membrane protein</topology>
    </subcellularLocation>
</comment>
<dbReference type="Pfam" id="PF00507">
    <property type="entry name" value="Oxidored_q4"/>
    <property type="match status" value="1"/>
</dbReference>
<organism evidence="10">
    <name type="scientific">Didymobothrium rudolphii</name>
    <dbReference type="NCBI Taxonomy" id="423277"/>
    <lineage>
        <taxon>Eukaryota</taxon>
        <taxon>Metazoa</taxon>
        <taxon>Spiralia</taxon>
        <taxon>Lophotrochozoa</taxon>
        <taxon>Platyhelminthes</taxon>
        <taxon>Cestoda</taxon>
        <taxon>Eucestoda</taxon>
        <taxon>Spathebothriidea</taxon>
        <taxon>Acrobothriidae</taxon>
        <taxon>Didymobothrium</taxon>
    </lineage>
</organism>
<dbReference type="Gene3D" id="1.20.58.1610">
    <property type="entry name" value="NADH:ubiquinone/plastoquinone oxidoreductase, chain 3"/>
    <property type="match status" value="1"/>
</dbReference>
<keyword evidence="5 9" id="KW-0812">Transmembrane</keyword>
<keyword evidence="4 9" id="KW-0813">Transport</keyword>
<keyword evidence="9" id="KW-0830">Ubiquinone</keyword>
<dbReference type="GO" id="GO:0031966">
    <property type="term" value="C:mitochondrial membrane"/>
    <property type="evidence" value="ECO:0007669"/>
    <property type="project" value="UniProtKB-SubCell"/>
</dbReference>
<proteinExistence type="inferred from homology"/>
<comment type="similarity">
    <text evidence="2 9">Belongs to the complex I subunit 3 family.</text>
</comment>
<protein>
    <recommendedName>
        <fullName evidence="3 9">NADH-ubiquinone oxidoreductase chain 3</fullName>
        <ecNumber evidence="9">7.1.1.2</ecNumber>
    </recommendedName>
</protein>
<keyword evidence="9" id="KW-0249">Electron transport</keyword>
<dbReference type="EC" id="7.1.1.2" evidence="9"/>
<geneLocation type="mitochondrion" evidence="10"/>
<keyword evidence="7 9" id="KW-0472">Membrane</keyword>
<evidence type="ECO:0000256" key="4">
    <source>
        <dbReference type="ARBA" id="ARBA00022448"/>
    </source>
</evidence>
<dbReference type="AlphaFoldDB" id="R4I1X2"/>
<evidence type="ECO:0000256" key="3">
    <source>
        <dbReference type="ARBA" id="ARBA00021007"/>
    </source>
</evidence>
<comment type="catalytic activity">
    <reaction evidence="8 9">
        <text>a ubiquinone + NADH + 5 H(+)(in) = a ubiquinol + NAD(+) + 4 H(+)(out)</text>
        <dbReference type="Rhea" id="RHEA:29091"/>
        <dbReference type="Rhea" id="RHEA-COMP:9565"/>
        <dbReference type="Rhea" id="RHEA-COMP:9566"/>
        <dbReference type="ChEBI" id="CHEBI:15378"/>
        <dbReference type="ChEBI" id="CHEBI:16389"/>
        <dbReference type="ChEBI" id="CHEBI:17976"/>
        <dbReference type="ChEBI" id="CHEBI:57540"/>
        <dbReference type="ChEBI" id="CHEBI:57945"/>
        <dbReference type="EC" id="7.1.1.2"/>
    </reaction>
</comment>
<dbReference type="EMBL" id="MW602514">
    <property type="protein sequence ID" value="QXU59568.1"/>
    <property type="molecule type" value="Genomic_DNA"/>
</dbReference>
<evidence type="ECO:0000256" key="2">
    <source>
        <dbReference type="ARBA" id="ARBA00008472"/>
    </source>
</evidence>